<evidence type="ECO:0000313" key="3">
    <source>
        <dbReference type="Proteomes" id="UP000295500"/>
    </source>
</evidence>
<evidence type="ECO:0000256" key="1">
    <source>
        <dbReference type="ARBA" id="ARBA00022649"/>
    </source>
</evidence>
<organism evidence="2 3">
    <name type="scientific">Aminicella lysinilytica</name>
    <dbReference type="NCBI Taxonomy" id="433323"/>
    <lineage>
        <taxon>Bacteria</taxon>
        <taxon>Bacillati</taxon>
        <taxon>Bacillota</taxon>
        <taxon>Clostridia</taxon>
        <taxon>Peptostreptococcales</taxon>
        <taxon>Anaerovoracaceae</taxon>
        <taxon>Aminicella</taxon>
    </lineage>
</organism>
<keyword evidence="1" id="KW-1277">Toxin-antitoxin system</keyword>
<dbReference type="Pfam" id="PF05016">
    <property type="entry name" value="ParE_toxin"/>
    <property type="match status" value="1"/>
</dbReference>
<gene>
    <name evidence="2" type="ORF">EV211_1636</name>
</gene>
<dbReference type="AlphaFoldDB" id="A0A4R6PYQ3"/>
<protein>
    <submittedName>
        <fullName evidence="2">ParE-like toxin of type II ParDE toxin-antitoxin system</fullName>
    </submittedName>
</protein>
<comment type="caution">
    <text evidence="2">The sequence shown here is derived from an EMBL/GenBank/DDBJ whole genome shotgun (WGS) entry which is preliminary data.</text>
</comment>
<dbReference type="InterPro" id="IPR035093">
    <property type="entry name" value="RelE/ParE_toxin_dom_sf"/>
</dbReference>
<proteinExistence type="predicted"/>
<evidence type="ECO:0000313" key="2">
    <source>
        <dbReference type="EMBL" id="TDP45715.1"/>
    </source>
</evidence>
<sequence length="109" mass="13179">MLNSKYKLRYLPVFYEDLEKAVSYIAVSLKNIEAANSFINDVEKSIKNRLPVAESFEQYESHKERRYPYYRIYVGNFIIYYVVIDEDPAEKVMEVRRLLYNKQNQKKHI</sequence>
<dbReference type="Gene3D" id="3.30.2310.20">
    <property type="entry name" value="RelE-like"/>
    <property type="match status" value="1"/>
</dbReference>
<dbReference type="RefSeq" id="WP_133529342.1">
    <property type="nucleotide sequence ID" value="NZ_CALCQM010000099.1"/>
</dbReference>
<keyword evidence="3" id="KW-1185">Reference proteome</keyword>
<accession>A0A4R6PYQ3</accession>
<dbReference type="Proteomes" id="UP000295500">
    <property type="component" value="Unassembled WGS sequence"/>
</dbReference>
<dbReference type="OrthoDB" id="362857at2"/>
<name>A0A4R6PYQ3_9FIRM</name>
<reference evidence="2 3" key="1">
    <citation type="submission" date="2019-03" db="EMBL/GenBank/DDBJ databases">
        <title>Genomic Encyclopedia of Type Strains, Phase IV (KMG-IV): sequencing the most valuable type-strain genomes for metagenomic binning, comparative biology and taxonomic classification.</title>
        <authorList>
            <person name="Goeker M."/>
        </authorList>
    </citation>
    <scope>NUCLEOTIDE SEQUENCE [LARGE SCALE GENOMIC DNA]</scope>
    <source>
        <strain evidence="2 3">DSM 28287</strain>
    </source>
</reference>
<dbReference type="EMBL" id="SNXO01000063">
    <property type="protein sequence ID" value="TDP45715.1"/>
    <property type="molecule type" value="Genomic_DNA"/>
</dbReference>
<dbReference type="InterPro" id="IPR007712">
    <property type="entry name" value="RelE/ParE_toxin"/>
</dbReference>